<dbReference type="EMBL" id="BMMF01000016">
    <property type="protein sequence ID" value="GGK52209.1"/>
    <property type="molecule type" value="Genomic_DNA"/>
</dbReference>
<sequence length="53" mass="5428">MFKRPLALAAATLYVTMVIGLAGGIGVMASGAPTPHETAGHEVGFALIMMLNK</sequence>
<evidence type="ECO:0000313" key="2">
    <source>
        <dbReference type="Proteomes" id="UP000600449"/>
    </source>
</evidence>
<accession>A0A917QIQ8</accession>
<protein>
    <submittedName>
        <fullName evidence="1">Uncharacterized protein</fullName>
    </submittedName>
</protein>
<dbReference type="AlphaFoldDB" id="A0A917QIQ8"/>
<dbReference type="RefSeq" id="WP_188915427.1">
    <property type="nucleotide sequence ID" value="NZ_BMMF01000016.1"/>
</dbReference>
<reference evidence="1 2" key="1">
    <citation type="journal article" date="2014" name="Int. J. Syst. Evol. Microbiol.">
        <title>Complete genome sequence of Corynebacterium casei LMG S-19264T (=DSM 44701T), isolated from a smear-ripened cheese.</title>
        <authorList>
            <consortium name="US DOE Joint Genome Institute (JGI-PGF)"/>
            <person name="Walter F."/>
            <person name="Albersmeier A."/>
            <person name="Kalinowski J."/>
            <person name="Ruckert C."/>
        </authorList>
    </citation>
    <scope>NUCLEOTIDE SEQUENCE [LARGE SCALE GENOMIC DNA]</scope>
    <source>
        <strain evidence="1 2">CGMCC 1.9161</strain>
    </source>
</reference>
<proteinExistence type="predicted"/>
<keyword evidence="2" id="KW-1185">Reference proteome</keyword>
<gene>
    <name evidence="1" type="ORF">GCM10011322_43950</name>
</gene>
<evidence type="ECO:0000313" key="1">
    <source>
        <dbReference type="EMBL" id="GGK52209.1"/>
    </source>
</evidence>
<name>A0A917QIQ8_9HYPH</name>
<comment type="caution">
    <text evidence="1">The sequence shown here is derived from an EMBL/GenBank/DDBJ whole genome shotgun (WGS) entry which is preliminary data.</text>
</comment>
<dbReference type="Proteomes" id="UP000600449">
    <property type="component" value="Unassembled WGS sequence"/>
</dbReference>
<organism evidence="1 2">
    <name type="scientific">Salinarimonas ramus</name>
    <dbReference type="NCBI Taxonomy" id="690164"/>
    <lineage>
        <taxon>Bacteria</taxon>
        <taxon>Pseudomonadati</taxon>
        <taxon>Pseudomonadota</taxon>
        <taxon>Alphaproteobacteria</taxon>
        <taxon>Hyphomicrobiales</taxon>
        <taxon>Salinarimonadaceae</taxon>
        <taxon>Salinarimonas</taxon>
    </lineage>
</organism>